<dbReference type="Proteomes" id="UP000824469">
    <property type="component" value="Unassembled WGS sequence"/>
</dbReference>
<dbReference type="EMBL" id="JAHRHJ020000010">
    <property type="protein sequence ID" value="KAH9299636.1"/>
    <property type="molecule type" value="Genomic_DNA"/>
</dbReference>
<dbReference type="GO" id="GO:0031347">
    <property type="term" value="P:regulation of defense response"/>
    <property type="evidence" value="ECO:0007669"/>
    <property type="project" value="TreeGrafter"/>
</dbReference>
<accession>A0AA38FFQ7</accession>
<feature type="domain" description="Tify" evidence="3">
    <location>
        <begin position="293"/>
        <end position="328"/>
    </location>
</feature>
<comment type="similarity">
    <text evidence="1">Belongs to the TIFY/JAZ family.</text>
</comment>
<dbReference type="PANTHER" id="PTHR33077">
    <property type="entry name" value="PROTEIN TIFY 4A-RELATED-RELATED"/>
    <property type="match status" value="1"/>
</dbReference>
<proteinExistence type="inferred from homology"/>
<dbReference type="InterPro" id="IPR018467">
    <property type="entry name" value="CCT_CS"/>
</dbReference>
<reference evidence="4 5" key="1">
    <citation type="journal article" date="2021" name="Nat. Plants">
        <title>The Taxus genome provides insights into paclitaxel biosynthesis.</title>
        <authorList>
            <person name="Xiong X."/>
            <person name="Gou J."/>
            <person name="Liao Q."/>
            <person name="Li Y."/>
            <person name="Zhou Q."/>
            <person name="Bi G."/>
            <person name="Li C."/>
            <person name="Du R."/>
            <person name="Wang X."/>
            <person name="Sun T."/>
            <person name="Guo L."/>
            <person name="Liang H."/>
            <person name="Lu P."/>
            <person name="Wu Y."/>
            <person name="Zhang Z."/>
            <person name="Ro D.K."/>
            <person name="Shang Y."/>
            <person name="Huang S."/>
            <person name="Yan J."/>
        </authorList>
    </citation>
    <scope>NUCLEOTIDE SEQUENCE [LARGE SCALE GENOMIC DNA]</scope>
    <source>
        <strain evidence="4">Ta-2019</strain>
    </source>
</reference>
<feature type="compositionally biased region" description="Low complexity" evidence="2">
    <location>
        <begin position="380"/>
        <end position="392"/>
    </location>
</feature>
<evidence type="ECO:0000313" key="5">
    <source>
        <dbReference type="Proteomes" id="UP000824469"/>
    </source>
</evidence>
<dbReference type="SMART" id="SM00979">
    <property type="entry name" value="TIFY"/>
    <property type="match status" value="1"/>
</dbReference>
<sequence length="450" mass="47915">EEFFIAIIVDGAELTSFLSAAVFPASKWGWEIFFAEQGIQVRSLFVKEGVGIIADKSVMERESVVARDFLGLNHARNNLSGDSQTQTESQRDGPIKGYFKDNVSLANMSLQWPYSNKAAALQQFISFKNLQEGSKKSSFDQPSNSGVHPISTADVFDVNNRNTTGSQKAFNLDPAARNATESGNYHFGQNGSVSRPFSVSRIMYSAKTVDDRASQGYNNQEGRVFPSSNYSHPVSNSNSSIPAYFNGHQATATSSLMAQQFQGIPLTGQHSFLPILGASASTSILGCGPSVPEKPAGAQLTIFYAGSVNVYDDIPADKAQAIMFMAGNGNPSSGKIATPPPQSSTISLSAIGHVKQATSVGPSPLNALPATNPQVDSQKSETTVQSQTSQSTAIFPSTGDPDANQSNATLSNPQETPLNAPGSTPTSVMSRAVPQARKASLARFLEKRKE</sequence>
<dbReference type="PROSITE" id="PS51320">
    <property type="entry name" value="TIFY"/>
    <property type="match status" value="1"/>
</dbReference>
<dbReference type="GO" id="GO:0005634">
    <property type="term" value="C:nucleus"/>
    <property type="evidence" value="ECO:0007669"/>
    <property type="project" value="TreeGrafter"/>
</dbReference>
<feature type="non-terminal residue" evidence="4">
    <location>
        <position position="1"/>
    </location>
</feature>
<feature type="region of interest" description="Disordered" evidence="2">
    <location>
        <begin position="358"/>
        <end position="436"/>
    </location>
</feature>
<feature type="compositionally biased region" description="Polar residues" evidence="2">
    <location>
        <begin position="403"/>
        <end position="429"/>
    </location>
</feature>
<dbReference type="Pfam" id="PF06200">
    <property type="entry name" value="tify"/>
    <property type="match status" value="1"/>
</dbReference>
<gene>
    <name evidence="4" type="ORF">KI387_031318</name>
</gene>
<evidence type="ECO:0000256" key="1">
    <source>
        <dbReference type="ARBA" id="ARBA00008614"/>
    </source>
</evidence>
<evidence type="ECO:0000313" key="4">
    <source>
        <dbReference type="EMBL" id="KAH9299636.1"/>
    </source>
</evidence>
<dbReference type="InterPro" id="IPR010399">
    <property type="entry name" value="Tify_dom"/>
</dbReference>
<organism evidence="4 5">
    <name type="scientific">Taxus chinensis</name>
    <name type="common">Chinese yew</name>
    <name type="synonym">Taxus wallichiana var. chinensis</name>
    <dbReference type="NCBI Taxonomy" id="29808"/>
    <lineage>
        <taxon>Eukaryota</taxon>
        <taxon>Viridiplantae</taxon>
        <taxon>Streptophyta</taxon>
        <taxon>Embryophyta</taxon>
        <taxon>Tracheophyta</taxon>
        <taxon>Spermatophyta</taxon>
        <taxon>Pinopsida</taxon>
        <taxon>Pinidae</taxon>
        <taxon>Conifers II</taxon>
        <taxon>Cupressales</taxon>
        <taxon>Taxaceae</taxon>
        <taxon>Taxus</taxon>
    </lineage>
</organism>
<dbReference type="PANTHER" id="PTHR33077:SF90">
    <property type="entry name" value="PROTEIN TIFY 7"/>
    <property type="match status" value="1"/>
</dbReference>
<comment type="caution">
    <text evidence="4">The sequence shown here is derived from an EMBL/GenBank/DDBJ whole genome shotgun (WGS) entry which is preliminary data.</text>
</comment>
<dbReference type="Pfam" id="PF09425">
    <property type="entry name" value="Jas_motif"/>
    <property type="match status" value="1"/>
</dbReference>
<evidence type="ECO:0000256" key="2">
    <source>
        <dbReference type="SAM" id="MobiDB-lite"/>
    </source>
</evidence>
<feature type="non-terminal residue" evidence="4">
    <location>
        <position position="450"/>
    </location>
</feature>
<protein>
    <recommendedName>
        <fullName evidence="3">Tify domain-containing protein</fullName>
    </recommendedName>
</protein>
<evidence type="ECO:0000259" key="3">
    <source>
        <dbReference type="PROSITE" id="PS51320"/>
    </source>
</evidence>
<dbReference type="GO" id="GO:0009611">
    <property type="term" value="P:response to wounding"/>
    <property type="evidence" value="ECO:0007669"/>
    <property type="project" value="TreeGrafter"/>
</dbReference>
<dbReference type="GO" id="GO:2000022">
    <property type="term" value="P:regulation of jasmonic acid mediated signaling pathway"/>
    <property type="evidence" value="ECO:0007669"/>
    <property type="project" value="TreeGrafter"/>
</dbReference>
<keyword evidence="5" id="KW-1185">Reference proteome</keyword>
<dbReference type="InterPro" id="IPR040390">
    <property type="entry name" value="TIFY/JAZ"/>
</dbReference>
<dbReference type="AlphaFoldDB" id="A0AA38FFQ7"/>
<name>A0AA38FFQ7_TAXCH</name>
<dbReference type="OMA" id="NPSYKTH"/>